<dbReference type="AlphaFoldDB" id="A0A3E0WRI7"/>
<dbReference type="Gene3D" id="2.170.15.10">
    <property type="entry name" value="Proaerolysin, chain A, domain 3"/>
    <property type="match status" value="1"/>
</dbReference>
<dbReference type="CDD" id="cd20226">
    <property type="entry name" value="PFM_Cry51Aa-like"/>
    <property type="match status" value="1"/>
</dbReference>
<gene>
    <name evidence="1" type="ORF">CAI16_08060</name>
</gene>
<sequence>MERSVSMSILNLRQAMNQAATVFGKKNNLQFIPASLQRIYVVNTQILSSLITTTTLRSPFIQKKVITNKTNQPTSEFITFEQDIQNIIFSKTINGYKLGVQESKLEQVEVLFSRFQVSIPIVFRYNVSNETEYIISNIIHWSDGISVFVPPKTKTTIYYIINVGDFAQDIEFQMTVGGTLLFNYPNMPDKKVTVHLTDKGAGDESIGDILKRLYSLNLTAYNSQLNMIGSIRLRGTLGINSLFIIQNNPLGQIPLPTKTQTIPSKTSTNNLFL</sequence>
<accession>A0A3E0WRI7</accession>
<dbReference type="SUPFAM" id="SSF56973">
    <property type="entry name" value="Aerolisin/ETX pore-forming domain"/>
    <property type="match status" value="1"/>
</dbReference>
<organism evidence="1 2">
    <name type="scientific">Virgibacillus dokdonensis</name>
    <dbReference type="NCBI Taxonomy" id="302167"/>
    <lineage>
        <taxon>Bacteria</taxon>
        <taxon>Bacillati</taxon>
        <taxon>Bacillota</taxon>
        <taxon>Bacilli</taxon>
        <taxon>Bacillales</taxon>
        <taxon>Bacillaceae</taxon>
        <taxon>Virgibacillus</taxon>
    </lineage>
</organism>
<protein>
    <submittedName>
        <fullName evidence="1">Uncharacterized protein</fullName>
    </submittedName>
</protein>
<dbReference type="Pfam" id="PF03318">
    <property type="entry name" value="ETX_MTX2"/>
    <property type="match status" value="1"/>
</dbReference>
<evidence type="ECO:0000313" key="1">
    <source>
        <dbReference type="EMBL" id="RFA35582.1"/>
    </source>
</evidence>
<dbReference type="Proteomes" id="UP000256488">
    <property type="component" value="Unassembled WGS sequence"/>
</dbReference>
<dbReference type="InterPro" id="IPR004991">
    <property type="entry name" value="Aerolysin-like"/>
</dbReference>
<evidence type="ECO:0000313" key="2">
    <source>
        <dbReference type="Proteomes" id="UP000256488"/>
    </source>
</evidence>
<proteinExistence type="predicted"/>
<reference evidence="1 2" key="1">
    <citation type="submission" date="2017-05" db="EMBL/GenBank/DDBJ databases">
        <title>Virgibacillus sp. AK90 isolated from a saltern of Kakinada, India.</title>
        <authorList>
            <person name="Gupta V."/>
            <person name="Sidhu C."/>
            <person name="Korpole S."/>
            <person name="Pinnaka A.K."/>
        </authorList>
    </citation>
    <scope>NUCLEOTIDE SEQUENCE [LARGE SCALE GENOMIC DNA]</scope>
    <source>
        <strain evidence="1 2">AK90</strain>
    </source>
</reference>
<comment type="caution">
    <text evidence="1">The sequence shown here is derived from an EMBL/GenBank/DDBJ whole genome shotgun (WGS) entry which is preliminary data.</text>
</comment>
<name>A0A3E0WRI7_9BACI</name>
<dbReference type="EMBL" id="NFZX01000012">
    <property type="protein sequence ID" value="RFA35582.1"/>
    <property type="molecule type" value="Genomic_DNA"/>
</dbReference>